<evidence type="ECO:0000256" key="1">
    <source>
        <dbReference type="SAM" id="MobiDB-lite"/>
    </source>
</evidence>
<feature type="compositionally biased region" description="Pro residues" evidence="1">
    <location>
        <begin position="102"/>
        <end position="122"/>
    </location>
</feature>
<dbReference type="NCBIfam" id="NF041940">
    <property type="entry name" value="choice_anch_X"/>
    <property type="match status" value="1"/>
</dbReference>
<gene>
    <name evidence="2" type="ORF">METZ01_LOCUS173526</name>
</gene>
<name>A0A382C4H1_9ZZZZ</name>
<evidence type="ECO:0000313" key="2">
    <source>
        <dbReference type="EMBL" id="SVB20672.1"/>
    </source>
</evidence>
<accession>A0A382C4H1</accession>
<proteinExistence type="predicted"/>
<dbReference type="EMBL" id="UINC01032654">
    <property type="protein sequence ID" value="SVB20672.1"/>
    <property type="molecule type" value="Genomic_DNA"/>
</dbReference>
<sequence length="412" mass="45185">MKINLLVMIALTILLVVLTPLLVMGIINLGNNIKTDDDIKSETQLDSQKDQEPESGLPSSATTLILTYPSPIPTYTPLPTYTPVPTYTPLATYTPVPVYTPYPTPSPPPTPTPTGTPTPTNTPTPTSTPISAKATATTNFANQRYAFTPLLGLCDFSSSLIPKLSSEELEFMNKNKLSDTVRFFPSKIFDDETTKIVATGNIETFPVTLYDDGTHGDEMANDGLFSRACVSKTDLNITLTDFDNLAASYRFHDGVLRIVDSSLRGTVPVTTLSSDLMATENAMFMNLGTESYKKVRSGNTSDLQNPKTCETCEEVLNVFGDVLDHIILVPDEPTFNENTNEYTNYLRTSDSTKGIMTYGDPICDPTGWNNHGKSGSINKDYQDLRFGCPSKFLNGRDYPRLKGIIWAGEMEG</sequence>
<protein>
    <submittedName>
        <fullName evidence="2">Uncharacterized protein</fullName>
    </submittedName>
</protein>
<reference evidence="2" key="1">
    <citation type="submission" date="2018-05" db="EMBL/GenBank/DDBJ databases">
        <authorList>
            <person name="Lanie J.A."/>
            <person name="Ng W.-L."/>
            <person name="Kazmierczak K.M."/>
            <person name="Andrzejewski T.M."/>
            <person name="Davidsen T.M."/>
            <person name="Wayne K.J."/>
            <person name="Tettelin H."/>
            <person name="Glass J.I."/>
            <person name="Rusch D."/>
            <person name="Podicherti R."/>
            <person name="Tsui H.-C.T."/>
            <person name="Winkler M.E."/>
        </authorList>
    </citation>
    <scope>NUCLEOTIDE SEQUENCE</scope>
</reference>
<dbReference type="AlphaFoldDB" id="A0A382C4H1"/>
<feature type="non-terminal residue" evidence="2">
    <location>
        <position position="412"/>
    </location>
</feature>
<feature type="region of interest" description="Disordered" evidence="1">
    <location>
        <begin position="102"/>
        <end position="130"/>
    </location>
</feature>
<organism evidence="2">
    <name type="scientific">marine metagenome</name>
    <dbReference type="NCBI Taxonomy" id="408172"/>
    <lineage>
        <taxon>unclassified sequences</taxon>
        <taxon>metagenomes</taxon>
        <taxon>ecological metagenomes</taxon>
    </lineage>
</organism>